<evidence type="ECO:0000313" key="1">
    <source>
        <dbReference type="EMBL" id="TBU54082.1"/>
    </source>
</evidence>
<sequence length="57" mass="6184">MGAKSDVHSPLSSSVGVACRDHYRMMSCHEDGGVGNLPLTASYFSVQADTPRTRIRM</sequence>
<dbReference type="AlphaFoldDB" id="A0A4Q9PJ35"/>
<evidence type="ECO:0000313" key="2">
    <source>
        <dbReference type="Proteomes" id="UP000292082"/>
    </source>
</evidence>
<dbReference type="Proteomes" id="UP000292082">
    <property type="component" value="Unassembled WGS sequence"/>
</dbReference>
<accession>A0A4Q9PJ35</accession>
<keyword evidence="2" id="KW-1185">Reference proteome</keyword>
<reference evidence="1 2" key="1">
    <citation type="submission" date="2019-01" db="EMBL/GenBank/DDBJ databases">
        <title>Draft genome sequences of three monokaryotic isolates of the white-rot basidiomycete fungus Dichomitus squalens.</title>
        <authorList>
            <consortium name="DOE Joint Genome Institute"/>
            <person name="Lopez S.C."/>
            <person name="Andreopoulos B."/>
            <person name="Pangilinan J."/>
            <person name="Lipzen A."/>
            <person name="Riley R."/>
            <person name="Ahrendt S."/>
            <person name="Ng V."/>
            <person name="Barry K."/>
            <person name="Daum C."/>
            <person name="Grigoriev I.V."/>
            <person name="Hilden K.S."/>
            <person name="Makela M.R."/>
            <person name="de Vries R.P."/>
        </authorList>
    </citation>
    <scope>NUCLEOTIDE SEQUENCE [LARGE SCALE GENOMIC DNA]</scope>
    <source>
        <strain evidence="1 2">CBS 464.89</strain>
    </source>
</reference>
<dbReference type="EMBL" id="ML145197">
    <property type="protein sequence ID" value="TBU54082.1"/>
    <property type="molecule type" value="Genomic_DNA"/>
</dbReference>
<proteinExistence type="predicted"/>
<protein>
    <submittedName>
        <fullName evidence="1">Uncharacterized protein</fullName>
    </submittedName>
</protein>
<gene>
    <name evidence="1" type="ORF">BD310DRAFT_936662</name>
</gene>
<organism evidence="1 2">
    <name type="scientific">Dichomitus squalens</name>
    <dbReference type="NCBI Taxonomy" id="114155"/>
    <lineage>
        <taxon>Eukaryota</taxon>
        <taxon>Fungi</taxon>
        <taxon>Dikarya</taxon>
        <taxon>Basidiomycota</taxon>
        <taxon>Agaricomycotina</taxon>
        <taxon>Agaricomycetes</taxon>
        <taxon>Polyporales</taxon>
        <taxon>Polyporaceae</taxon>
        <taxon>Dichomitus</taxon>
    </lineage>
</organism>
<dbReference type="PROSITE" id="PS51257">
    <property type="entry name" value="PROKAR_LIPOPROTEIN"/>
    <property type="match status" value="1"/>
</dbReference>
<name>A0A4Q9PJ35_9APHY</name>